<evidence type="ECO:0000313" key="3">
    <source>
        <dbReference type="Proteomes" id="UP000815846"/>
    </source>
</evidence>
<dbReference type="PIRSF" id="PIRSF029172">
    <property type="entry name" value="UCP029172_ABC_sbc_YnjB"/>
    <property type="match status" value="1"/>
</dbReference>
<comment type="caution">
    <text evidence="2">The sequence shown here is derived from an EMBL/GenBank/DDBJ whole genome shotgun (WGS) entry which is preliminary data.</text>
</comment>
<dbReference type="Proteomes" id="UP000815846">
    <property type="component" value="Unassembled WGS sequence"/>
</dbReference>
<protein>
    <submittedName>
        <fullName evidence="2">ABC transporter substrate-binding protein</fullName>
    </submittedName>
</protein>
<dbReference type="NCBIfam" id="NF008633">
    <property type="entry name" value="PRK11622.1"/>
    <property type="match status" value="1"/>
</dbReference>
<dbReference type="PANTHER" id="PTHR42779:SF1">
    <property type="entry name" value="PROTEIN YNJB"/>
    <property type="match status" value="1"/>
</dbReference>
<evidence type="ECO:0000256" key="1">
    <source>
        <dbReference type="SAM" id="MobiDB-lite"/>
    </source>
</evidence>
<dbReference type="RefSeq" id="WP_101343424.1">
    <property type="nucleotide sequence ID" value="NZ_PJAI02000001.1"/>
</dbReference>
<feature type="compositionally biased region" description="Low complexity" evidence="1">
    <location>
        <begin position="45"/>
        <end position="58"/>
    </location>
</feature>
<dbReference type="Pfam" id="PF13416">
    <property type="entry name" value="SBP_bac_8"/>
    <property type="match status" value="1"/>
</dbReference>
<dbReference type="InterPro" id="IPR006059">
    <property type="entry name" value="SBP"/>
</dbReference>
<evidence type="ECO:0000313" key="2">
    <source>
        <dbReference type="EMBL" id="TYK67313.1"/>
    </source>
</evidence>
<reference evidence="2 3" key="1">
    <citation type="submission" date="2019-08" db="EMBL/GenBank/DDBJ databases">
        <title>Microbe sample from Colwellia echini.</title>
        <authorList>
            <person name="Christiansen L."/>
            <person name="Pathiraja D."/>
            <person name="Schultz-Johansen M."/>
            <person name="Choi I.-G."/>
            <person name="Stougaard P."/>
        </authorList>
    </citation>
    <scope>NUCLEOTIDE SEQUENCE [LARGE SCALE GENOMIC DNA]</scope>
    <source>
        <strain evidence="2 3">A3</strain>
    </source>
</reference>
<dbReference type="Gene3D" id="3.40.190.10">
    <property type="entry name" value="Periplasmic binding protein-like II"/>
    <property type="match status" value="2"/>
</dbReference>
<dbReference type="SUPFAM" id="SSF53850">
    <property type="entry name" value="Periplasmic binding protein-like II"/>
    <property type="match status" value="1"/>
</dbReference>
<organism evidence="2 3">
    <name type="scientific">Colwellia echini</name>
    <dbReference type="NCBI Taxonomy" id="1982103"/>
    <lineage>
        <taxon>Bacteria</taxon>
        <taxon>Pseudomonadati</taxon>
        <taxon>Pseudomonadota</taxon>
        <taxon>Gammaproteobacteria</taxon>
        <taxon>Alteromonadales</taxon>
        <taxon>Colwelliaceae</taxon>
        <taxon>Colwellia</taxon>
    </lineage>
</organism>
<dbReference type="EMBL" id="PJAI02000001">
    <property type="protein sequence ID" value="TYK67313.1"/>
    <property type="molecule type" value="Genomic_DNA"/>
</dbReference>
<gene>
    <name evidence="2" type="ORF">CWS31_001975</name>
</gene>
<keyword evidence="3" id="KW-1185">Reference proteome</keyword>
<name>A0ABY3N1J9_9GAMM</name>
<dbReference type="InterPro" id="IPR027020">
    <property type="entry name" value="YnjB"/>
</dbReference>
<accession>A0ABY3N1J9</accession>
<proteinExistence type="predicted"/>
<dbReference type="PANTHER" id="PTHR42779">
    <property type="entry name" value="PROTEIN YNJB"/>
    <property type="match status" value="1"/>
</dbReference>
<sequence>MPTIKFAPIKIVTRSSFCFIAFIIFALSSTSLVVSANIGGTIETPKTVSTTSPTVKSSEQTAPSKHWKNIENSGRNQDVFFHAWGGDPQINSYIKWVAEQVKAKYNINLQQVKLSDTSEAVSRVLAEKSANNDNQGSVDLVWINGANFAAMAEHSLLLKNWANELPNFTLTDPINNPAVTLDFGVPTQGMESPWGQASLSFYYDELATTNPPKTLNELLVWSKKNPGRFSYPKPPDFLGMSFLKYALVVLHQQSDAITQVQDKSQTQAQLYLPTTPENIEIILEPLWAFLEVLHPQLWRKGEHFMQSGVEMRRLVDDTELSVAFTFSAPEVPAAVQRYDLPNSIRSYAMQDGSLSNTHFVAIPYNASHQQSAQLVANFLLSPQAQAYKQKANVWGDRSVLIHSALSDAEQALFKAQQPHPSALPVDSIKATLSEPHPSWVSAITDGWQARYGVTR</sequence>
<feature type="region of interest" description="Disordered" evidence="1">
    <location>
        <begin position="45"/>
        <end position="69"/>
    </location>
</feature>